<gene>
    <name evidence="3" type="ORF">JF259_14790</name>
</gene>
<evidence type="ECO:0000313" key="4">
    <source>
        <dbReference type="Proteomes" id="UP000610931"/>
    </source>
</evidence>
<dbReference type="Pfam" id="PF05170">
    <property type="entry name" value="AsmA"/>
    <property type="match status" value="1"/>
</dbReference>
<dbReference type="GO" id="GO:0005886">
    <property type="term" value="C:plasma membrane"/>
    <property type="evidence" value="ECO:0007669"/>
    <property type="project" value="TreeGrafter"/>
</dbReference>
<evidence type="ECO:0000259" key="2">
    <source>
        <dbReference type="Pfam" id="PF05170"/>
    </source>
</evidence>
<name>A0A8J7LTU1_9FLAO</name>
<sequence>MKKALKITGIALLIVIALLIALPLAFKSQIKDMVKRFINDNLNAHVEFSDVSLSFIKNFPQAHIGVDDLVITNFEPFKDEVFTSVKNIAFTMSVKELFKTADEGPLTINAIYINEAILNLKTDENGNVNYDITKPSEDTTSKSNENNFSFDIQDYKIINSSLNYSDASSKINMRITNLNHQGKGIFSANTSELDTSTEALVSFSMDSTNYLNNNSIKLNAIINLDLTNNKYTFKDNKGFINQLPIEFSGYVQLMENGQNIDISFENPESDFKNFLALIPENYSKNIENVETSGDFKVQGRIYGTILEDNIPKFSIKIASNNASFKYPDLPKRVENIFINTIIQNNSGQTDDTYINVNALNFQIDNDIFESRLSLKNITKNMLVNADINGTLNLGNITKVYPIELDTPLSGILKAKLNTVFDMKAIETNAYARIKNNGSLDISDFMFSSEDIVNPIHISQANMTFNPGTINLNNFRAKTGDSDLNVTGTIQNLLGFLLSDNTLQGNFKLTSDLFKVSDFMTESEETPKEKKTTTTETLKIPKFLDCTINASAKTVVYDNLNLKDVKGTLILKDQQATLKDMSSSIFNGKLAVNGIVSTQTETPSFQINLGADGFDISESFKGMALLQNLAPIAKLLEGKLNTNIGLSGNLDNEFTPQLNSLSGNAIAELLATKISPDQTALFSKLEGALNFVDFNKLDLKDLKTKFEFNNGQVSVKPFQVKFQDITIDISGSHGFDKKLNYNAVFNVPAKYLGNEVNQLIAKIDSEETKKINVPVTTNISGTLADPSVKTDLTSSITNLTKQLVVIQKQKLLNQGKDKVKNMLGDLIGNNQSKSDSLKKQQNNAIKDVVSGIFNNRQPKVDSASVNKPKMDSTNTNANQTKETVKNVLGGLFGNKKTKDTIN</sequence>
<reference evidence="3" key="1">
    <citation type="submission" date="2020-12" db="EMBL/GenBank/DDBJ databases">
        <title>Snuella sp. nov., isolated from sediment in Incheon.</title>
        <authorList>
            <person name="Kim W."/>
        </authorList>
    </citation>
    <scope>NUCLEOTIDE SEQUENCE</scope>
    <source>
        <strain evidence="3">CAU 1569</strain>
    </source>
</reference>
<keyword evidence="4" id="KW-1185">Reference proteome</keyword>
<dbReference type="PANTHER" id="PTHR30441:SF8">
    <property type="entry name" value="DUF748 DOMAIN-CONTAINING PROTEIN"/>
    <property type="match status" value="1"/>
</dbReference>
<dbReference type="Proteomes" id="UP000610931">
    <property type="component" value="Unassembled WGS sequence"/>
</dbReference>
<feature type="region of interest" description="Disordered" evidence="1">
    <location>
        <begin position="856"/>
        <end position="879"/>
    </location>
</feature>
<dbReference type="EMBL" id="JAELVQ010000024">
    <property type="protein sequence ID" value="MBJ6369360.1"/>
    <property type="molecule type" value="Genomic_DNA"/>
</dbReference>
<dbReference type="RefSeq" id="WP_199116385.1">
    <property type="nucleotide sequence ID" value="NZ_JAELVQ010000024.1"/>
</dbReference>
<organism evidence="3 4">
    <name type="scientific">Snuella sedimenti</name>
    <dbReference type="NCBI Taxonomy" id="2798802"/>
    <lineage>
        <taxon>Bacteria</taxon>
        <taxon>Pseudomonadati</taxon>
        <taxon>Bacteroidota</taxon>
        <taxon>Flavobacteriia</taxon>
        <taxon>Flavobacteriales</taxon>
        <taxon>Flavobacteriaceae</taxon>
        <taxon>Snuella</taxon>
    </lineage>
</organism>
<protein>
    <submittedName>
        <fullName evidence="3">AsmA family protein</fullName>
    </submittedName>
</protein>
<dbReference type="GO" id="GO:0090313">
    <property type="term" value="P:regulation of protein targeting to membrane"/>
    <property type="evidence" value="ECO:0007669"/>
    <property type="project" value="TreeGrafter"/>
</dbReference>
<dbReference type="PANTHER" id="PTHR30441">
    <property type="entry name" value="DUF748 DOMAIN-CONTAINING PROTEIN"/>
    <property type="match status" value="1"/>
</dbReference>
<dbReference type="InterPro" id="IPR052894">
    <property type="entry name" value="AsmA-related"/>
</dbReference>
<feature type="domain" description="AsmA" evidence="2">
    <location>
        <begin position="1"/>
        <end position="216"/>
    </location>
</feature>
<comment type="caution">
    <text evidence="3">The sequence shown here is derived from an EMBL/GenBank/DDBJ whole genome shotgun (WGS) entry which is preliminary data.</text>
</comment>
<evidence type="ECO:0000256" key="1">
    <source>
        <dbReference type="SAM" id="MobiDB-lite"/>
    </source>
</evidence>
<feature type="compositionally biased region" description="Polar residues" evidence="1">
    <location>
        <begin position="870"/>
        <end position="879"/>
    </location>
</feature>
<dbReference type="InterPro" id="IPR007844">
    <property type="entry name" value="AsmA"/>
</dbReference>
<proteinExistence type="predicted"/>
<dbReference type="AlphaFoldDB" id="A0A8J7LTU1"/>
<evidence type="ECO:0000313" key="3">
    <source>
        <dbReference type="EMBL" id="MBJ6369360.1"/>
    </source>
</evidence>
<accession>A0A8J7LTU1</accession>